<accession>A0A836KSA5</accession>
<evidence type="ECO:0000313" key="4">
    <source>
        <dbReference type="Proteomes" id="UP000674179"/>
    </source>
</evidence>
<dbReference type="OrthoDB" id="263559at2759"/>
<proteinExistence type="predicted"/>
<feature type="transmembrane region" description="Helical" evidence="2">
    <location>
        <begin position="825"/>
        <end position="846"/>
    </location>
</feature>
<evidence type="ECO:0000256" key="2">
    <source>
        <dbReference type="SAM" id="Phobius"/>
    </source>
</evidence>
<dbReference type="RefSeq" id="XP_067695340.1">
    <property type="nucleotide sequence ID" value="XM_067839681.1"/>
</dbReference>
<name>A0A836KSA5_LEIEN</name>
<dbReference type="AlphaFoldDB" id="A0A836KSA5"/>
<feature type="transmembrane region" description="Helical" evidence="2">
    <location>
        <begin position="252"/>
        <end position="271"/>
    </location>
</feature>
<keyword evidence="2" id="KW-0812">Transmembrane</keyword>
<organism evidence="3 4">
    <name type="scientific">Leishmania enriettii</name>
    <dbReference type="NCBI Taxonomy" id="5663"/>
    <lineage>
        <taxon>Eukaryota</taxon>
        <taxon>Discoba</taxon>
        <taxon>Euglenozoa</taxon>
        <taxon>Kinetoplastea</taxon>
        <taxon>Metakinetoplastina</taxon>
        <taxon>Trypanosomatida</taxon>
        <taxon>Trypanosomatidae</taxon>
        <taxon>Leishmaniinae</taxon>
        <taxon>Leishmania</taxon>
    </lineage>
</organism>
<feature type="transmembrane region" description="Helical" evidence="2">
    <location>
        <begin position="629"/>
        <end position="650"/>
    </location>
</feature>
<evidence type="ECO:0000256" key="1">
    <source>
        <dbReference type="SAM" id="MobiDB-lite"/>
    </source>
</evidence>
<feature type="transmembrane region" description="Helical" evidence="2">
    <location>
        <begin position="656"/>
        <end position="675"/>
    </location>
</feature>
<feature type="compositionally biased region" description="Pro residues" evidence="1">
    <location>
        <begin position="586"/>
        <end position="595"/>
    </location>
</feature>
<feature type="region of interest" description="Disordered" evidence="1">
    <location>
        <begin position="225"/>
        <end position="244"/>
    </location>
</feature>
<feature type="transmembrane region" description="Helical" evidence="2">
    <location>
        <begin position="796"/>
        <end position="813"/>
    </location>
</feature>
<keyword evidence="4" id="KW-1185">Reference proteome</keyword>
<evidence type="ECO:0000313" key="3">
    <source>
        <dbReference type="EMBL" id="KAG5485076.1"/>
    </source>
</evidence>
<feature type="transmembrane region" description="Helical" evidence="2">
    <location>
        <begin position="111"/>
        <end position="129"/>
    </location>
</feature>
<feature type="transmembrane region" description="Helical" evidence="2">
    <location>
        <begin position="357"/>
        <end position="374"/>
    </location>
</feature>
<feature type="transmembrane region" description="Helical" evidence="2">
    <location>
        <begin position="417"/>
        <end position="437"/>
    </location>
</feature>
<feature type="region of interest" description="Disordered" evidence="1">
    <location>
        <begin position="582"/>
        <end position="608"/>
    </location>
</feature>
<feature type="transmembrane region" description="Helical" evidence="2">
    <location>
        <begin position="6"/>
        <end position="23"/>
    </location>
</feature>
<reference evidence="3 4" key="1">
    <citation type="submission" date="2021-02" db="EMBL/GenBank/DDBJ databases">
        <title>Leishmania (Mundinia) enrietti genome sequencing and assembly.</title>
        <authorList>
            <person name="Almutairi H."/>
            <person name="Gatherer D."/>
        </authorList>
    </citation>
    <scope>NUCLEOTIDE SEQUENCE [LARGE SCALE GENOMIC DNA]</scope>
    <source>
        <strain evidence="3">CUR178</strain>
    </source>
</reference>
<dbReference type="GeneID" id="94175191"/>
<feature type="transmembrane region" description="Helical" evidence="2">
    <location>
        <begin position="770"/>
        <end position="790"/>
    </location>
</feature>
<keyword evidence="2" id="KW-1133">Transmembrane helix</keyword>
<feature type="transmembrane region" description="Helical" evidence="2">
    <location>
        <begin position="524"/>
        <end position="547"/>
    </location>
</feature>
<feature type="transmembrane region" description="Helical" evidence="2">
    <location>
        <begin position="158"/>
        <end position="179"/>
    </location>
</feature>
<gene>
    <name evidence="3" type="ORF">CUR178_08046</name>
</gene>
<keyword evidence="2" id="KW-0472">Membrane</keyword>
<dbReference type="EMBL" id="JAFHKP010000008">
    <property type="protein sequence ID" value="KAG5485076.1"/>
    <property type="molecule type" value="Genomic_DNA"/>
</dbReference>
<sequence>MRGFILFEAAALLLCWIIMLILTEGPTTMMLLHNLVAWLQNVLGKQQVSSEALLQGRTADDALPEELLSLFWMRRAMTQPYRSWYLHDSQTYRGVPLIMRLPKGVVAQGQILYPFHVLHLYACGVWLQWVRPDLAMKLFTPHEQPRLTRTDAIQLRSALAGVSAGCVVLVGGPAVWCLVGTLSRLLHHAVCERERASRRHLPADVCVAVAASGVGAPAPGKAAEASAAASNEKTGNTGTEAAGVTKPESSGVAIFLGSVTVLFAGMLPLFVMEMCTMQPWCLCGSLLVWAVFCVLKDELQLHAGEEQTTDAAFDLATPVVVEGDIEFFAMKREPSVCPLIALSLTCTVMSLTMPSCLFAALLFFLWGLTACWQRRHRRVLVKLKLPKKTTDLSVDGGGRVRIGYSCYSDTLWMNRCFGCSTLFAICLVLGVTTPWWLHQQPLLTFMDLFVSPPKPPPNVSFTGGRELHPRCLAGHYSYYSCAQPTPNMWRLTEWFELPWTTMAQTLTSMLTGDRGYINQESPLWLNYIMLVLLAFANSGSIFVLSVYRLRKPPLSFETPVLYATQLAERQAFCAAKQARRHASAPSPAPPAPQPTSEPVSGAQMSAGRRHQRSKVVTCLSREEYVVKQVVLMCWMLSVAIASGTMLFLHNTPSSCVLMFPCGSLLAAIYVAIRVLRCRQPLAFHPIPQQSAGGVGVAWMSKTGVAASAAYGPKPQDLGSAAALAAWQGMESAGSSARTQQDRDDQRPAAGSRWCTTAVAPSLAHAADVSWVYLVLTASVLGTGALTWMTVPTLLRHGSLFLLGGCAAVSLALLRAWAQVDTTSDIFLRLGALSCVVLGLLLIGQAVPQSSASTVSCLLVRFTNLVGDMYTDTGDNAFRALIYECAASCVLYTCCAVHATLRLGWLALEPEEVCLAPIDAELGLFKSDSGVSAAIEGQSKKER</sequence>
<protein>
    <submittedName>
        <fullName evidence="3">Uncharacterized protein</fullName>
    </submittedName>
</protein>
<dbReference type="Proteomes" id="UP000674179">
    <property type="component" value="Chromosome 8"/>
</dbReference>
<comment type="caution">
    <text evidence="3">The sequence shown here is derived from an EMBL/GenBank/DDBJ whole genome shotgun (WGS) entry which is preliminary data.</text>
</comment>
<dbReference type="KEGG" id="lenr:94175191"/>